<evidence type="ECO:0000256" key="13">
    <source>
        <dbReference type="ARBA" id="ARBA00022989"/>
    </source>
</evidence>
<reference evidence="23" key="2">
    <citation type="submission" date="2025-08" db="UniProtKB">
        <authorList>
            <consortium name="RefSeq"/>
        </authorList>
    </citation>
    <scope>IDENTIFICATION</scope>
    <source>
        <tissue evidence="23">Leaf</tissue>
    </source>
</reference>
<dbReference type="GO" id="GO:0005524">
    <property type="term" value="F:ATP binding"/>
    <property type="evidence" value="ECO:0007669"/>
    <property type="project" value="UniProtKB-KW"/>
</dbReference>
<dbReference type="SUPFAM" id="SSF52058">
    <property type="entry name" value="L domain-like"/>
    <property type="match status" value="2"/>
</dbReference>
<protein>
    <recommendedName>
        <fullName evidence="3">non-specific serine/threonine protein kinase</fullName>
        <ecNumber evidence="3">2.7.11.1</ecNumber>
    </recommendedName>
</protein>
<evidence type="ECO:0000256" key="9">
    <source>
        <dbReference type="ARBA" id="ARBA00022737"/>
    </source>
</evidence>
<dbReference type="InterPro" id="IPR003591">
    <property type="entry name" value="Leu-rich_rpt_typical-subtyp"/>
</dbReference>
<comment type="catalytic activity">
    <reaction evidence="18">
        <text>L-seryl-[protein] + ATP = O-phospho-L-seryl-[protein] + ADP + H(+)</text>
        <dbReference type="Rhea" id="RHEA:17989"/>
        <dbReference type="Rhea" id="RHEA-COMP:9863"/>
        <dbReference type="Rhea" id="RHEA-COMP:11604"/>
        <dbReference type="ChEBI" id="CHEBI:15378"/>
        <dbReference type="ChEBI" id="CHEBI:29999"/>
        <dbReference type="ChEBI" id="CHEBI:30616"/>
        <dbReference type="ChEBI" id="CHEBI:83421"/>
        <dbReference type="ChEBI" id="CHEBI:456216"/>
        <dbReference type="EC" id="2.7.11.1"/>
    </reaction>
</comment>
<evidence type="ECO:0000256" key="1">
    <source>
        <dbReference type="ARBA" id="ARBA00004167"/>
    </source>
</evidence>
<evidence type="ECO:0000256" key="16">
    <source>
        <dbReference type="ARBA" id="ARBA00023180"/>
    </source>
</evidence>
<dbReference type="GO" id="GO:0006952">
    <property type="term" value="P:defense response"/>
    <property type="evidence" value="ECO:0007669"/>
    <property type="project" value="UniProtKB-ARBA"/>
</dbReference>
<evidence type="ECO:0000256" key="12">
    <source>
        <dbReference type="ARBA" id="ARBA00022840"/>
    </source>
</evidence>
<feature type="signal peptide" evidence="20">
    <location>
        <begin position="1"/>
        <end position="23"/>
    </location>
</feature>
<dbReference type="SUPFAM" id="SSF56112">
    <property type="entry name" value="Protein kinase-like (PK-like)"/>
    <property type="match status" value="1"/>
</dbReference>
<keyword evidence="15" id="KW-0675">Receptor</keyword>
<evidence type="ECO:0000256" key="11">
    <source>
        <dbReference type="ARBA" id="ARBA00022777"/>
    </source>
</evidence>
<dbReference type="SMART" id="SM00369">
    <property type="entry name" value="LRR_TYP"/>
    <property type="match status" value="6"/>
</dbReference>
<keyword evidence="11" id="KW-0418">Kinase</keyword>
<keyword evidence="22" id="KW-1185">Reference proteome</keyword>
<keyword evidence="13 19" id="KW-1133">Transmembrane helix</keyword>
<dbReference type="FunFam" id="1.10.510.10:FF:000276">
    <property type="entry name" value="LRR receptor-like serine/threonine-protein kinase RCH1"/>
    <property type="match status" value="1"/>
</dbReference>
<evidence type="ECO:0000256" key="4">
    <source>
        <dbReference type="ARBA" id="ARBA00022527"/>
    </source>
</evidence>
<dbReference type="RefSeq" id="XP_021847761.1">
    <property type="nucleotide sequence ID" value="XM_021992069.2"/>
</dbReference>
<evidence type="ECO:0000256" key="2">
    <source>
        <dbReference type="ARBA" id="ARBA00008684"/>
    </source>
</evidence>
<dbReference type="GeneID" id="110787442"/>
<keyword evidence="9" id="KW-0677">Repeat</keyword>
<dbReference type="InterPro" id="IPR011009">
    <property type="entry name" value="Kinase-like_dom_sf"/>
</dbReference>
<evidence type="ECO:0000256" key="15">
    <source>
        <dbReference type="ARBA" id="ARBA00023170"/>
    </source>
</evidence>
<dbReference type="InterPro" id="IPR013210">
    <property type="entry name" value="LRR_N_plant-typ"/>
</dbReference>
<comment type="subcellular location">
    <subcellularLocation>
        <location evidence="1">Membrane</location>
        <topology evidence="1">Single-pass membrane protein</topology>
    </subcellularLocation>
</comment>
<dbReference type="PANTHER" id="PTHR48010:SF96">
    <property type="entry name" value="OS05G0595800 PROTEIN"/>
    <property type="match status" value="1"/>
</dbReference>
<dbReference type="PANTHER" id="PTHR48010">
    <property type="entry name" value="OS05G0588300 PROTEIN"/>
    <property type="match status" value="1"/>
</dbReference>
<keyword evidence="6" id="KW-0808">Transferase</keyword>
<proteinExistence type="inferred from homology"/>
<keyword evidence="4" id="KW-0723">Serine/threonine-protein kinase</keyword>
<dbReference type="OrthoDB" id="2015831at2759"/>
<evidence type="ECO:0000256" key="19">
    <source>
        <dbReference type="SAM" id="Phobius"/>
    </source>
</evidence>
<dbReference type="GO" id="GO:0005886">
    <property type="term" value="C:plasma membrane"/>
    <property type="evidence" value="ECO:0000318"/>
    <property type="project" value="GO_Central"/>
</dbReference>
<dbReference type="PROSITE" id="PS00108">
    <property type="entry name" value="PROTEIN_KINASE_ST"/>
    <property type="match status" value="1"/>
</dbReference>
<evidence type="ECO:0000313" key="23">
    <source>
        <dbReference type="RefSeq" id="XP_021847761.1"/>
    </source>
</evidence>
<evidence type="ECO:0000313" key="22">
    <source>
        <dbReference type="Proteomes" id="UP000813463"/>
    </source>
</evidence>
<dbReference type="InterPro" id="IPR032675">
    <property type="entry name" value="LRR_dom_sf"/>
</dbReference>
<dbReference type="EC" id="2.7.11.1" evidence="3"/>
<dbReference type="PROSITE" id="PS50011">
    <property type="entry name" value="PROTEIN_KINASE_DOM"/>
    <property type="match status" value="1"/>
</dbReference>
<feature type="transmembrane region" description="Helical" evidence="19">
    <location>
        <begin position="594"/>
        <end position="617"/>
    </location>
</feature>
<evidence type="ECO:0000256" key="7">
    <source>
        <dbReference type="ARBA" id="ARBA00022692"/>
    </source>
</evidence>
<dbReference type="KEGG" id="soe:110787442"/>
<evidence type="ECO:0000256" key="6">
    <source>
        <dbReference type="ARBA" id="ARBA00022679"/>
    </source>
</evidence>
<keyword evidence="16" id="KW-0325">Glycoprotein</keyword>
<dbReference type="FunFam" id="3.80.10.10:FF:000233">
    <property type="entry name" value="Leucine-rich repeat receptor-like protein kinase TDR"/>
    <property type="match status" value="1"/>
</dbReference>
<dbReference type="Proteomes" id="UP000813463">
    <property type="component" value="Chromosome 6"/>
</dbReference>
<feature type="domain" description="Protein kinase" evidence="21">
    <location>
        <begin position="658"/>
        <end position="953"/>
    </location>
</feature>
<evidence type="ECO:0000256" key="18">
    <source>
        <dbReference type="ARBA" id="ARBA00048679"/>
    </source>
</evidence>
<dbReference type="AlphaFoldDB" id="A0A9R0IEC0"/>
<dbReference type="InterPro" id="IPR000719">
    <property type="entry name" value="Prot_kinase_dom"/>
</dbReference>
<dbReference type="FunFam" id="3.30.200.20:FF:000540">
    <property type="entry name" value="Receptor-like protein kinase HAIKU2"/>
    <property type="match status" value="1"/>
</dbReference>
<dbReference type="SMART" id="SM00220">
    <property type="entry name" value="S_TKc"/>
    <property type="match status" value="1"/>
</dbReference>
<evidence type="ECO:0000256" key="14">
    <source>
        <dbReference type="ARBA" id="ARBA00023136"/>
    </source>
</evidence>
<dbReference type="GO" id="GO:0009791">
    <property type="term" value="P:post-embryonic development"/>
    <property type="evidence" value="ECO:0007669"/>
    <property type="project" value="UniProtKB-ARBA"/>
</dbReference>
<dbReference type="InterPro" id="IPR050994">
    <property type="entry name" value="At_inactive_RLKs"/>
</dbReference>
<keyword evidence="14 19" id="KW-0472">Membrane</keyword>
<evidence type="ECO:0000256" key="20">
    <source>
        <dbReference type="SAM" id="SignalP"/>
    </source>
</evidence>
<keyword evidence="10" id="KW-0547">Nucleotide-binding</keyword>
<evidence type="ECO:0000259" key="21">
    <source>
        <dbReference type="PROSITE" id="PS50011"/>
    </source>
</evidence>
<comment type="catalytic activity">
    <reaction evidence="17">
        <text>L-threonyl-[protein] + ATP = O-phospho-L-threonyl-[protein] + ADP + H(+)</text>
        <dbReference type="Rhea" id="RHEA:46608"/>
        <dbReference type="Rhea" id="RHEA-COMP:11060"/>
        <dbReference type="Rhea" id="RHEA-COMP:11605"/>
        <dbReference type="ChEBI" id="CHEBI:15378"/>
        <dbReference type="ChEBI" id="CHEBI:30013"/>
        <dbReference type="ChEBI" id="CHEBI:30616"/>
        <dbReference type="ChEBI" id="CHEBI:61977"/>
        <dbReference type="ChEBI" id="CHEBI:456216"/>
        <dbReference type="EC" id="2.7.11.1"/>
    </reaction>
</comment>
<comment type="similarity">
    <text evidence="2">Belongs to the protein kinase superfamily. Ser/Thr protein kinase family.</text>
</comment>
<evidence type="ECO:0000256" key="5">
    <source>
        <dbReference type="ARBA" id="ARBA00022614"/>
    </source>
</evidence>
<dbReference type="FunFam" id="3.80.10.10:FF:000453">
    <property type="entry name" value="Leucine-rich receptor-like protein kinase family protein"/>
    <property type="match status" value="1"/>
</dbReference>
<evidence type="ECO:0000256" key="10">
    <source>
        <dbReference type="ARBA" id="ARBA00022741"/>
    </source>
</evidence>
<evidence type="ECO:0000256" key="17">
    <source>
        <dbReference type="ARBA" id="ARBA00047899"/>
    </source>
</evidence>
<keyword evidence="7 19" id="KW-0812">Transmembrane</keyword>
<keyword evidence="5" id="KW-0433">Leucine-rich repeat</keyword>
<organism evidence="22 23">
    <name type="scientific">Spinacia oleracea</name>
    <name type="common">Spinach</name>
    <dbReference type="NCBI Taxonomy" id="3562"/>
    <lineage>
        <taxon>Eukaryota</taxon>
        <taxon>Viridiplantae</taxon>
        <taxon>Streptophyta</taxon>
        <taxon>Embryophyta</taxon>
        <taxon>Tracheophyta</taxon>
        <taxon>Spermatophyta</taxon>
        <taxon>Magnoliopsida</taxon>
        <taxon>eudicotyledons</taxon>
        <taxon>Gunneridae</taxon>
        <taxon>Pentapetalae</taxon>
        <taxon>Caryophyllales</taxon>
        <taxon>Chenopodiaceae</taxon>
        <taxon>Chenopodioideae</taxon>
        <taxon>Anserineae</taxon>
        <taxon>Spinacia</taxon>
    </lineage>
</organism>
<dbReference type="Pfam" id="PF00069">
    <property type="entry name" value="Pkinase"/>
    <property type="match status" value="1"/>
</dbReference>
<dbReference type="InterPro" id="IPR001611">
    <property type="entry name" value="Leu-rich_rpt"/>
</dbReference>
<dbReference type="GO" id="GO:0004674">
    <property type="term" value="F:protein serine/threonine kinase activity"/>
    <property type="evidence" value="ECO:0007669"/>
    <property type="project" value="UniProtKB-KW"/>
</dbReference>
<dbReference type="CDD" id="cd14066">
    <property type="entry name" value="STKc_IRAK"/>
    <property type="match status" value="1"/>
</dbReference>
<dbReference type="Gene3D" id="3.80.10.10">
    <property type="entry name" value="Ribonuclease Inhibitor"/>
    <property type="match status" value="3"/>
</dbReference>
<dbReference type="GO" id="GO:0001653">
    <property type="term" value="F:peptide receptor activity"/>
    <property type="evidence" value="ECO:0007669"/>
    <property type="project" value="UniProtKB-ARBA"/>
</dbReference>
<dbReference type="FunFam" id="3.80.10.10:FF:000234">
    <property type="entry name" value="Probable inactive receptor kinase RLK902"/>
    <property type="match status" value="1"/>
</dbReference>
<dbReference type="Gene3D" id="1.10.510.10">
    <property type="entry name" value="Transferase(Phosphotransferase) domain 1"/>
    <property type="match status" value="1"/>
</dbReference>
<feature type="chain" id="PRO_5040206816" description="non-specific serine/threonine protein kinase" evidence="20">
    <location>
        <begin position="24"/>
        <end position="977"/>
    </location>
</feature>
<dbReference type="GO" id="GO:0051707">
    <property type="term" value="P:response to other organism"/>
    <property type="evidence" value="ECO:0007669"/>
    <property type="project" value="UniProtKB-ARBA"/>
</dbReference>
<dbReference type="PROSITE" id="PS51450">
    <property type="entry name" value="LRR"/>
    <property type="match status" value="1"/>
</dbReference>
<dbReference type="Pfam" id="PF00560">
    <property type="entry name" value="LRR_1"/>
    <property type="match status" value="6"/>
</dbReference>
<gene>
    <name evidence="23" type="primary">LOC110787442</name>
</gene>
<evidence type="ECO:0000256" key="3">
    <source>
        <dbReference type="ARBA" id="ARBA00012513"/>
    </source>
</evidence>
<keyword evidence="12" id="KW-0067">ATP-binding</keyword>
<accession>A0A9R0IEC0</accession>
<reference evidence="22" key="1">
    <citation type="journal article" date="2021" name="Nat. Commun.">
        <title>Genomic analyses provide insights into spinach domestication and the genetic basis of agronomic traits.</title>
        <authorList>
            <person name="Cai X."/>
            <person name="Sun X."/>
            <person name="Xu C."/>
            <person name="Sun H."/>
            <person name="Wang X."/>
            <person name="Ge C."/>
            <person name="Zhang Z."/>
            <person name="Wang Q."/>
            <person name="Fei Z."/>
            <person name="Jiao C."/>
            <person name="Wang Q."/>
        </authorList>
    </citation>
    <scope>NUCLEOTIDE SEQUENCE [LARGE SCALE GENOMIC DNA]</scope>
    <source>
        <strain evidence="22">cv. Varoflay</strain>
    </source>
</reference>
<evidence type="ECO:0000256" key="8">
    <source>
        <dbReference type="ARBA" id="ARBA00022729"/>
    </source>
</evidence>
<keyword evidence="8 20" id="KW-0732">Signal</keyword>
<name>A0A9R0IEC0_SPIOL</name>
<dbReference type="Gene3D" id="3.30.200.20">
    <property type="entry name" value="Phosphorylase Kinase, domain 1"/>
    <property type="match status" value="1"/>
</dbReference>
<dbReference type="InterPro" id="IPR008271">
    <property type="entry name" value="Ser/Thr_kinase_AS"/>
</dbReference>
<dbReference type="Pfam" id="PF08263">
    <property type="entry name" value="LRRNT_2"/>
    <property type="match status" value="1"/>
</dbReference>
<sequence>MPPELPCFFLLFLILCFSNTASSDELDSLLTLKSTLKSSNPNLFSTWIPSNPTCDFTGVSCNTARNVTEIDLSKQGLSGTLPFKAICSLPSLQKLAFGFNFLSGTISSQLLNCRNLRYLDLGNNQFTGSFPNLSPLSKLEYLYLNLSGFSGIFPWNSLSNMTGLIHLSLGDNPFDTAPFPKQITELKKLTMLYLTNSSISGSIPPEIGNLSEMSSLELSDNFLSGSIPVEITKLEKLWQLELYNNYLTGVIPVGFRNLSSLLRFDASNNSLGGDLSELKFLNQLVWIQLYQNNLSGEVPAEFGDFRNLVNLSLYSNNLTGELPQKLGSWAEFDFIDVSTNSLSGPIPPDMCKKGTMKKLLILENKFSGEIPASYANCTTLTRFRVSDNLLTGDVPAGIWGLPNVNIIDIADNQLRGSITSHIAKAKNLVQIYASNNDLSGYIPEEISGASSLLLIDLSENKLVGKVPESIGKLKMLNNLYLQNNQLSGNIPTSLGECLHLNDVNLAENAFSGEIPKSLGSLPTLNSLNLSQNDLSGLIPNTLSSLKLSNLDLSYNKLSGPIPKSLSMGAFKGNDHLCSSDIKSFRECSSRSRDYHTFVICLVLGLAILVALSGCYLYTKLSGGRKDKEGSFSLKDDYSWNMKSYHVLTFSEEEVLDSIKPENLIGKGGCGSVYKVDLKDGKELAVKHIWNFDFSDDPKKNRPSTPMLDKKYGSSRRVKEFDMEVKTLSSIRHINVVKLYCSITSEDSSLLVYEFLPNGSLWDRLHSSKKLTLDWQSRYDIALGAAKGLEYLHHGYERPIIHRDVKSSNILLDEFLKPRIADFGLAKIPQVNATNCDSTHVIAGTHGYIAPEYGYTYKVNEKSDVYSFGVVLMELVTGKRPIEPEFGESKDIVSWVSSKLKNRESVLSIIDSSIITPLKEEAIKILKIAILCTARLPELRPTMRSVVQMLEEAEPCQLVSIVVAKDGAKKIEENKEKF</sequence>